<evidence type="ECO:0000256" key="1">
    <source>
        <dbReference type="ARBA" id="ARBA00004141"/>
    </source>
</evidence>
<dbReference type="InterPro" id="IPR005828">
    <property type="entry name" value="MFS_sugar_transport-like"/>
</dbReference>
<dbReference type="RefSeq" id="XP_002292423.1">
    <property type="nucleotide sequence ID" value="XM_002292387.1"/>
</dbReference>
<dbReference type="PaxDb" id="35128-Thaps7945"/>
<dbReference type="GO" id="GO:0022857">
    <property type="term" value="F:transmembrane transporter activity"/>
    <property type="evidence" value="ECO:0000318"/>
    <property type="project" value="GO_Central"/>
</dbReference>
<evidence type="ECO:0000256" key="4">
    <source>
        <dbReference type="ARBA" id="ARBA00022989"/>
    </source>
</evidence>
<dbReference type="InterPro" id="IPR044770">
    <property type="entry name" value="MFS_spinster-like"/>
</dbReference>
<evidence type="ECO:0000256" key="6">
    <source>
        <dbReference type="SAM" id="MobiDB-lite"/>
    </source>
</evidence>
<dbReference type="eggNOG" id="KOG1330">
    <property type="taxonomic scope" value="Eukaryota"/>
</dbReference>
<dbReference type="InterPro" id="IPR036259">
    <property type="entry name" value="MFS_trans_sf"/>
</dbReference>
<evidence type="ECO:0000256" key="3">
    <source>
        <dbReference type="ARBA" id="ARBA00022692"/>
    </source>
</evidence>
<gene>
    <name evidence="8" type="ORF">THAPSDRAFT_7945</name>
</gene>
<dbReference type="PANTHER" id="PTHR23505">
    <property type="entry name" value="SPINSTER"/>
    <property type="match status" value="1"/>
</dbReference>
<evidence type="ECO:0000313" key="8">
    <source>
        <dbReference type="EMBL" id="EED90398.1"/>
    </source>
</evidence>
<sequence>MPASSSSPPRKSSLTPLIPNDDDSDNGKDKISASTSPLCTFSFSSLCPPPSFYDGETTRPFYLFPLFLLINIATMSDRAIVPGASKEFSAFVGSANDAPQLVQDNPDAGLGILQAAFIGGYSIAIILSGHYVHKIRWKRLVLSGLCVWWLGVLGSGNAKQYNSFYVLLFSRMASGCSEAAFHVVAPPLIQDRAGKYAGLWLSIYLTGVPLGLAWGYIYGSYMAGHDMWGWDWAYYFEAIASVPLLITMVFVKDETNGGILSGAGEHNINREVEQRVDDNGGALQATDEPLLASSSNDENGNNHNSIQQQPKRKKFTIFSEIKTCFSSPVLVSLSLGFAAMMAVVASLGTFGGAFVLALQLFDDERVAATCFGVAAALAGVIGTPLGGRMVDLLLIHYSSGDSSAGGVENVDESMRNEIVTNLMPRINILVGVALLFVFPTLAMQEAVYFLTFLFIGWTLLFATQTGITVCAMFAVDRGHRPNALAFLTLASHVFGDVPAPILLGLIKDKLAPACKIGQDGEFVDPEGCIAQEAGVRQSLAIAYSWTLWCLVFFEIARSRRQETGSY</sequence>
<keyword evidence="5 7" id="KW-0472">Membrane</keyword>
<feature type="transmembrane region" description="Helical" evidence="7">
    <location>
        <begin position="140"/>
        <end position="158"/>
    </location>
</feature>
<dbReference type="GeneID" id="7443511"/>
<dbReference type="SUPFAM" id="SSF103473">
    <property type="entry name" value="MFS general substrate transporter"/>
    <property type="match status" value="1"/>
</dbReference>
<feature type="transmembrane region" description="Helical" evidence="7">
    <location>
        <begin position="197"/>
        <end position="217"/>
    </location>
</feature>
<dbReference type="HOGENOM" id="CLU_001265_55_3_1"/>
<dbReference type="OMA" id="PLVHACY"/>
<evidence type="ECO:0000256" key="7">
    <source>
        <dbReference type="SAM" id="Phobius"/>
    </source>
</evidence>
<feature type="transmembrane region" description="Helical" evidence="7">
    <location>
        <begin position="422"/>
        <end position="442"/>
    </location>
</feature>
<feature type="region of interest" description="Disordered" evidence="6">
    <location>
        <begin position="1"/>
        <end position="30"/>
    </location>
</feature>
<accession>B8C7Z3</accession>
<dbReference type="GO" id="GO:0016020">
    <property type="term" value="C:membrane"/>
    <property type="evidence" value="ECO:0000318"/>
    <property type="project" value="GO_Central"/>
</dbReference>
<keyword evidence="9" id="KW-1185">Reference proteome</keyword>
<dbReference type="PANTHER" id="PTHR23505:SF79">
    <property type="entry name" value="PROTEIN SPINSTER"/>
    <property type="match status" value="1"/>
</dbReference>
<dbReference type="Gene3D" id="1.20.1250.20">
    <property type="entry name" value="MFS general substrate transporter like domains"/>
    <property type="match status" value="1"/>
</dbReference>
<keyword evidence="2" id="KW-0813">Transport</keyword>
<organism evidence="8 9">
    <name type="scientific">Thalassiosira pseudonana</name>
    <name type="common">Marine diatom</name>
    <name type="synonym">Cyclotella nana</name>
    <dbReference type="NCBI Taxonomy" id="35128"/>
    <lineage>
        <taxon>Eukaryota</taxon>
        <taxon>Sar</taxon>
        <taxon>Stramenopiles</taxon>
        <taxon>Ochrophyta</taxon>
        <taxon>Bacillariophyta</taxon>
        <taxon>Coscinodiscophyceae</taxon>
        <taxon>Thalassiosirophycidae</taxon>
        <taxon>Thalassiosirales</taxon>
        <taxon>Thalassiosiraceae</taxon>
        <taxon>Thalassiosira</taxon>
    </lineage>
</organism>
<feature type="transmembrane region" description="Helical" evidence="7">
    <location>
        <begin position="366"/>
        <end position="386"/>
    </location>
</feature>
<feature type="transmembrane region" description="Helical" evidence="7">
    <location>
        <begin position="232"/>
        <end position="251"/>
    </location>
</feature>
<feature type="transmembrane region" description="Helical" evidence="7">
    <location>
        <begin position="329"/>
        <end position="360"/>
    </location>
</feature>
<reference evidence="8 9" key="2">
    <citation type="journal article" date="2008" name="Nature">
        <title>The Phaeodactylum genome reveals the evolutionary history of diatom genomes.</title>
        <authorList>
            <person name="Bowler C."/>
            <person name="Allen A.E."/>
            <person name="Badger J.H."/>
            <person name="Grimwood J."/>
            <person name="Jabbari K."/>
            <person name="Kuo A."/>
            <person name="Maheswari U."/>
            <person name="Martens C."/>
            <person name="Maumus F."/>
            <person name="Otillar R.P."/>
            <person name="Rayko E."/>
            <person name="Salamov A."/>
            <person name="Vandepoele K."/>
            <person name="Beszteri B."/>
            <person name="Gruber A."/>
            <person name="Heijde M."/>
            <person name="Katinka M."/>
            <person name="Mock T."/>
            <person name="Valentin K."/>
            <person name="Verret F."/>
            <person name="Berges J.A."/>
            <person name="Brownlee C."/>
            <person name="Cadoret J.P."/>
            <person name="Chiovitti A."/>
            <person name="Choi C.J."/>
            <person name="Coesel S."/>
            <person name="De Martino A."/>
            <person name="Detter J.C."/>
            <person name="Durkin C."/>
            <person name="Falciatore A."/>
            <person name="Fournet J."/>
            <person name="Haruta M."/>
            <person name="Huysman M.J."/>
            <person name="Jenkins B.D."/>
            <person name="Jiroutova K."/>
            <person name="Jorgensen R.E."/>
            <person name="Joubert Y."/>
            <person name="Kaplan A."/>
            <person name="Kroger N."/>
            <person name="Kroth P.G."/>
            <person name="La Roche J."/>
            <person name="Lindquist E."/>
            <person name="Lommer M."/>
            <person name="Martin-Jezequel V."/>
            <person name="Lopez P.J."/>
            <person name="Lucas S."/>
            <person name="Mangogna M."/>
            <person name="McGinnis K."/>
            <person name="Medlin L.K."/>
            <person name="Montsant A."/>
            <person name="Oudot-Le Secq M.P."/>
            <person name="Napoli C."/>
            <person name="Obornik M."/>
            <person name="Parker M.S."/>
            <person name="Petit J.L."/>
            <person name="Porcel B.M."/>
            <person name="Poulsen N."/>
            <person name="Robison M."/>
            <person name="Rychlewski L."/>
            <person name="Rynearson T.A."/>
            <person name="Schmutz J."/>
            <person name="Shapiro H."/>
            <person name="Siaut M."/>
            <person name="Stanley M."/>
            <person name="Sussman M.R."/>
            <person name="Taylor A.R."/>
            <person name="Vardi A."/>
            <person name="von Dassow P."/>
            <person name="Vyverman W."/>
            <person name="Willis A."/>
            <person name="Wyrwicz L.S."/>
            <person name="Rokhsar D.S."/>
            <person name="Weissenbach J."/>
            <person name="Armbrust E.V."/>
            <person name="Green B.R."/>
            <person name="Van de Peer Y."/>
            <person name="Grigoriev I.V."/>
        </authorList>
    </citation>
    <scope>NUCLEOTIDE SEQUENCE [LARGE SCALE GENOMIC DNA]</scope>
    <source>
        <strain evidence="8 9">CCMP1335</strain>
    </source>
</reference>
<comment type="subcellular location">
    <subcellularLocation>
        <location evidence="1">Membrane</location>
        <topology evidence="1">Multi-pass membrane protein</topology>
    </subcellularLocation>
</comment>
<dbReference type="EMBL" id="CM000645">
    <property type="protein sequence ID" value="EED90398.1"/>
    <property type="molecule type" value="Genomic_DNA"/>
</dbReference>
<evidence type="ECO:0000256" key="5">
    <source>
        <dbReference type="ARBA" id="ARBA00023136"/>
    </source>
</evidence>
<evidence type="ECO:0000313" key="9">
    <source>
        <dbReference type="Proteomes" id="UP000001449"/>
    </source>
</evidence>
<protein>
    <recommendedName>
        <fullName evidence="10">Major facilitator superfamily (MFS) profile domain-containing protein</fullName>
    </recommendedName>
</protein>
<dbReference type="AlphaFoldDB" id="B8C7Z3"/>
<dbReference type="InParanoid" id="B8C7Z3"/>
<proteinExistence type="predicted"/>
<keyword evidence="3 7" id="KW-0812">Transmembrane</keyword>
<evidence type="ECO:0008006" key="10">
    <source>
        <dbReference type="Google" id="ProtNLM"/>
    </source>
</evidence>
<dbReference type="Pfam" id="PF00083">
    <property type="entry name" value="Sugar_tr"/>
    <property type="match status" value="1"/>
</dbReference>
<name>B8C7Z3_THAPS</name>
<evidence type="ECO:0000256" key="2">
    <source>
        <dbReference type="ARBA" id="ARBA00022448"/>
    </source>
</evidence>
<reference evidence="8 9" key="1">
    <citation type="journal article" date="2004" name="Science">
        <title>The genome of the diatom Thalassiosira pseudonana: ecology, evolution, and metabolism.</title>
        <authorList>
            <person name="Armbrust E.V."/>
            <person name="Berges J.A."/>
            <person name="Bowler C."/>
            <person name="Green B.R."/>
            <person name="Martinez D."/>
            <person name="Putnam N.H."/>
            <person name="Zhou S."/>
            <person name="Allen A.E."/>
            <person name="Apt K.E."/>
            <person name="Bechner M."/>
            <person name="Brzezinski M.A."/>
            <person name="Chaal B.K."/>
            <person name="Chiovitti A."/>
            <person name="Davis A.K."/>
            <person name="Demarest M.S."/>
            <person name="Detter J.C."/>
            <person name="Glavina T."/>
            <person name="Goodstein D."/>
            <person name="Hadi M.Z."/>
            <person name="Hellsten U."/>
            <person name="Hildebrand M."/>
            <person name="Jenkins B.D."/>
            <person name="Jurka J."/>
            <person name="Kapitonov V.V."/>
            <person name="Kroger N."/>
            <person name="Lau W.W."/>
            <person name="Lane T.W."/>
            <person name="Larimer F.W."/>
            <person name="Lippmeier J.C."/>
            <person name="Lucas S."/>
            <person name="Medina M."/>
            <person name="Montsant A."/>
            <person name="Obornik M."/>
            <person name="Parker M.S."/>
            <person name="Palenik B."/>
            <person name="Pazour G.J."/>
            <person name="Richardson P.M."/>
            <person name="Rynearson T.A."/>
            <person name="Saito M.A."/>
            <person name="Schwartz D.C."/>
            <person name="Thamatrakoln K."/>
            <person name="Valentin K."/>
            <person name="Vardi A."/>
            <person name="Wilkerson F.P."/>
            <person name="Rokhsar D.S."/>
        </authorList>
    </citation>
    <scope>NUCLEOTIDE SEQUENCE [LARGE SCALE GENOMIC DNA]</scope>
    <source>
        <strain evidence="8 9">CCMP1335</strain>
    </source>
</reference>
<feature type="transmembrane region" description="Helical" evidence="7">
    <location>
        <begin position="448"/>
        <end position="475"/>
    </location>
</feature>
<dbReference type="Proteomes" id="UP000001449">
    <property type="component" value="Chromosome 9"/>
</dbReference>
<dbReference type="KEGG" id="tps:THAPSDRAFT_7945"/>
<feature type="transmembrane region" description="Helical" evidence="7">
    <location>
        <begin position="108"/>
        <end position="128"/>
    </location>
</feature>
<keyword evidence="4 7" id="KW-1133">Transmembrane helix</keyword>
<feature type="compositionally biased region" description="Low complexity" evidence="6">
    <location>
        <begin position="1"/>
        <end position="16"/>
    </location>
</feature>